<protein>
    <submittedName>
        <fullName evidence="2">Uncharacterized protein</fullName>
    </submittedName>
</protein>
<dbReference type="Proteomes" id="UP001178508">
    <property type="component" value="Chromosome 10"/>
</dbReference>
<evidence type="ECO:0000256" key="1">
    <source>
        <dbReference type="SAM" id="MobiDB-lite"/>
    </source>
</evidence>
<dbReference type="EMBL" id="OY660873">
    <property type="protein sequence ID" value="CAJ1064818.1"/>
    <property type="molecule type" value="Genomic_DNA"/>
</dbReference>
<evidence type="ECO:0000313" key="3">
    <source>
        <dbReference type="Proteomes" id="UP001178508"/>
    </source>
</evidence>
<evidence type="ECO:0000313" key="2">
    <source>
        <dbReference type="EMBL" id="CAJ1064818.1"/>
    </source>
</evidence>
<feature type="region of interest" description="Disordered" evidence="1">
    <location>
        <begin position="1"/>
        <end position="64"/>
    </location>
</feature>
<accession>A0AAV1FUQ8</accession>
<sequence>MRGPRVTLRRAPDRPHCPLVQSLETHGDKRADAHRGVRGGASEEELQRRRPVLLPSLSSLPHGS</sequence>
<feature type="compositionally biased region" description="Low complexity" evidence="1">
    <location>
        <begin position="52"/>
        <end position="64"/>
    </location>
</feature>
<keyword evidence="3" id="KW-1185">Reference proteome</keyword>
<dbReference type="AlphaFoldDB" id="A0AAV1FUQ8"/>
<reference evidence="2" key="1">
    <citation type="submission" date="2023-08" db="EMBL/GenBank/DDBJ databases">
        <authorList>
            <person name="Alioto T."/>
            <person name="Alioto T."/>
            <person name="Gomez Garrido J."/>
        </authorList>
    </citation>
    <scope>NUCLEOTIDE SEQUENCE</scope>
</reference>
<gene>
    <name evidence="2" type="ORF">XNOV1_A009235</name>
</gene>
<proteinExistence type="predicted"/>
<name>A0AAV1FUQ8_XYRNO</name>
<feature type="compositionally biased region" description="Basic and acidic residues" evidence="1">
    <location>
        <begin position="25"/>
        <end position="35"/>
    </location>
</feature>
<organism evidence="2 3">
    <name type="scientific">Xyrichtys novacula</name>
    <name type="common">Pearly razorfish</name>
    <name type="synonym">Hemipteronotus novacula</name>
    <dbReference type="NCBI Taxonomy" id="13765"/>
    <lineage>
        <taxon>Eukaryota</taxon>
        <taxon>Metazoa</taxon>
        <taxon>Chordata</taxon>
        <taxon>Craniata</taxon>
        <taxon>Vertebrata</taxon>
        <taxon>Euteleostomi</taxon>
        <taxon>Actinopterygii</taxon>
        <taxon>Neopterygii</taxon>
        <taxon>Teleostei</taxon>
        <taxon>Neoteleostei</taxon>
        <taxon>Acanthomorphata</taxon>
        <taxon>Eupercaria</taxon>
        <taxon>Labriformes</taxon>
        <taxon>Labridae</taxon>
        <taxon>Xyrichtys</taxon>
    </lineage>
</organism>